<organism evidence="2 3">
    <name type="scientific">Labilibaculum filiforme</name>
    <dbReference type="NCBI Taxonomy" id="1940526"/>
    <lineage>
        <taxon>Bacteria</taxon>
        <taxon>Pseudomonadati</taxon>
        <taxon>Bacteroidota</taxon>
        <taxon>Bacteroidia</taxon>
        <taxon>Marinilabiliales</taxon>
        <taxon>Marinifilaceae</taxon>
        <taxon>Labilibaculum</taxon>
    </lineage>
</organism>
<protein>
    <submittedName>
        <fullName evidence="2">Uncharacterized protein</fullName>
    </submittedName>
</protein>
<dbReference type="EMBL" id="MVDD01000006">
    <property type="protein sequence ID" value="PKQ63035.1"/>
    <property type="molecule type" value="Genomic_DNA"/>
</dbReference>
<keyword evidence="1" id="KW-0732">Signal</keyword>
<dbReference type="AlphaFoldDB" id="A0A2N3HY98"/>
<evidence type="ECO:0000313" key="2">
    <source>
        <dbReference type="EMBL" id="PKQ63035.1"/>
    </source>
</evidence>
<sequence length="326" mass="38413">MFFNNSNTKRFVESSRRSIFLLLLSFFYALSANAQQDSLKEKNYSLEFQLFANTTFNNETSHQLKSDSEIKRTLIVYQQQLLKNFTVCLAGDTYVKENNRTYNRTPYLKRAYLQYHNQNLSILTGLLVSEQFKYQRKMWQLRYVSKTFQNKFNYGKNRNVGVLLKHKLSNRFSYDVAISSGYYTPIDDSSKKYQLMAGQTFTTNFCSFRLFNLISLQDHFEHTLAFFISKKLRTSSLGLEVARKNSNNEIADEDQFGFSIFGNCILYKNWMCFARYDMNKESVEPKPNTIIWAGLQYSFKKHLKASLFYKSKDYESNCYGLGIFIH</sequence>
<accession>A0A2N3HY98</accession>
<evidence type="ECO:0000313" key="3">
    <source>
        <dbReference type="Proteomes" id="UP000233535"/>
    </source>
</evidence>
<name>A0A2N3HY98_9BACT</name>
<dbReference type="Proteomes" id="UP000233535">
    <property type="component" value="Unassembled WGS sequence"/>
</dbReference>
<evidence type="ECO:0000256" key="1">
    <source>
        <dbReference type="SAM" id="SignalP"/>
    </source>
</evidence>
<reference evidence="2 3" key="1">
    <citation type="journal article" date="2017" name="Front. Microbiol.">
        <title>Labilibaculum manganireducens gen. nov., sp. nov. and Labilibaculum filiforme sp. nov., Novel Bacteroidetes Isolated from Subsurface Sediments of the Baltic Sea.</title>
        <authorList>
            <person name="Vandieken V."/>
            <person name="Marshall I.P."/>
            <person name="Niemann H."/>
            <person name="Engelen B."/>
            <person name="Cypionka H."/>
        </authorList>
    </citation>
    <scope>NUCLEOTIDE SEQUENCE [LARGE SCALE GENOMIC DNA]</scope>
    <source>
        <strain evidence="2 3">59.16B</strain>
    </source>
</reference>
<proteinExistence type="predicted"/>
<feature type="signal peptide" evidence="1">
    <location>
        <begin position="1"/>
        <end position="34"/>
    </location>
</feature>
<keyword evidence="3" id="KW-1185">Reference proteome</keyword>
<gene>
    <name evidence="2" type="ORF">BZG02_09695</name>
</gene>
<feature type="chain" id="PRO_5014904292" evidence="1">
    <location>
        <begin position="35"/>
        <end position="326"/>
    </location>
</feature>
<comment type="caution">
    <text evidence="2">The sequence shown here is derived from an EMBL/GenBank/DDBJ whole genome shotgun (WGS) entry which is preliminary data.</text>
</comment>